<sequence>MGPSFIAMDRRGHNRRNISVFPSGSKIPSSKNKHHKNFKRLGKGLLQKHPRPNTSNSNRDNPSTNHSSSRMSNPSSSRMLPIAPKSPITKRPRDYDWSVPFEKPIWSPTGLEEMDGPPTKKLQTTITEAELESYNDREPTIKEADKLRKRRILAKRVSSSWENMPTSSQRGMPNLTLYQCYRHSLFQSLLHMPAFVNFIQTFHHEDLCVSDDKTTCVSCWLRRLSLEYWNVSPSPTKLGRILGAIETLFHTLGWRPDVAHFHADPEEQSEWITKFMEQELPTDVFEYYKSCFLFGIYQVVQCDKCASESYAKAEDQYLPIPIDRVHREVKDGHLMGFLDNYLIDIVEGYRCEICGDNKDEKYRFERLSYSPKNCLIHLKRFDWEGHKINNVVRIPTTLDLNPYRDVSNRHHLRYELTAVIKHSGNLRGGHYFCSAKDSDGNWYRFDDERVSRCSVAQVTRPSEGGFTPYLLYYERMRQ</sequence>
<dbReference type="PROSITE" id="PS00973">
    <property type="entry name" value="USP_2"/>
    <property type="match status" value="1"/>
</dbReference>
<feature type="region of interest" description="Disordered" evidence="1">
    <location>
        <begin position="1"/>
        <end position="95"/>
    </location>
</feature>
<feature type="compositionally biased region" description="Low complexity" evidence="1">
    <location>
        <begin position="62"/>
        <end position="79"/>
    </location>
</feature>
<dbReference type="STRING" id="857342.A0A2T3B7N3"/>
<dbReference type="InterPro" id="IPR028889">
    <property type="entry name" value="USP"/>
</dbReference>
<dbReference type="InterPro" id="IPR001394">
    <property type="entry name" value="Peptidase_C19_UCH"/>
</dbReference>
<dbReference type="InterPro" id="IPR050164">
    <property type="entry name" value="Peptidase_C19"/>
</dbReference>
<dbReference type="InterPro" id="IPR018200">
    <property type="entry name" value="USP_CS"/>
</dbReference>
<dbReference type="CDD" id="cd02257">
    <property type="entry name" value="Peptidase_C19"/>
    <property type="match status" value="1"/>
</dbReference>
<dbReference type="GO" id="GO:0016579">
    <property type="term" value="P:protein deubiquitination"/>
    <property type="evidence" value="ECO:0007669"/>
    <property type="project" value="InterPro"/>
</dbReference>
<evidence type="ECO:0000259" key="2">
    <source>
        <dbReference type="PROSITE" id="PS50235"/>
    </source>
</evidence>
<dbReference type="InParanoid" id="A0A2T3B7N3"/>
<protein>
    <recommendedName>
        <fullName evidence="2">USP domain-containing protein</fullName>
    </recommendedName>
</protein>
<dbReference type="GeneID" id="36571612"/>
<gene>
    <name evidence="3" type="ORF">M430DRAFT_16816</name>
</gene>
<dbReference type="PANTHER" id="PTHR24006">
    <property type="entry name" value="UBIQUITIN CARBOXYL-TERMINAL HYDROLASE"/>
    <property type="match status" value="1"/>
</dbReference>
<feature type="compositionally biased region" description="Basic residues" evidence="1">
    <location>
        <begin position="31"/>
        <end position="51"/>
    </location>
</feature>
<evidence type="ECO:0000313" key="4">
    <source>
        <dbReference type="Proteomes" id="UP000241818"/>
    </source>
</evidence>
<feature type="compositionally biased region" description="Polar residues" evidence="1">
    <location>
        <begin position="52"/>
        <end position="61"/>
    </location>
</feature>
<accession>A0A2T3B7N3</accession>
<dbReference type="EMBL" id="KZ679008">
    <property type="protein sequence ID" value="PSS22873.1"/>
    <property type="molecule type" value="Genomic_DNA"/>
</dbReference>
<dbReference type="AlphaFoldDB" id="A0A2T3B7N3"/>
<feature type="domain" description="USP" evidence="2">
    <location>
        <begin position="170"/>
        <end position="476"/>
    </location>
</feature>
<dbReference type="Pfam" id="PF00443">
    <property type="entry name" value="UCH"/>
    <property type="match status" value="1"/>
</dbReference>
<evidence type="ECO:0000256" key="1">
    <source>
        <dbReference type="SAM" id="MobiDB-lite"/>
    </source>
</evidence>
<dbReference type="GO" id="GO:0005829">
    <property type="term" value="C:cytosol"/>
    <property type="evidence" value="ECO:0007669"/>
    <property type="project" value="TreeGrafter"/>
</dbReference>
<dbReference type="PROSITE" id="PS50235">
    <property type="entry name" value="USP_3"/>
    <property type="match status" value="1"/>
</dbReference>
<proteinExistence type="predicted"/>
<organism evidence="3 4">
    <name type="scientific">Amorphotheca resinae ATCC 22711</name>
    <dbReference type="NCBI Taxonomy" id="857342"/>
    <lineage>
        <taxon>Eukaryota</taxon>
        <taxon>Fungi</taxon>
        <taxon>Dikarya</taxon>
        <taxon>Ascomycota</taxon>
        <taxon>Pezizomycotina</taxon>
        <taxon>Leotiomycetes</taxon>
        <taxon>Helotiales</taxon>
        <taxon>Amorphothecaceae</taxon>
        <taxon>Amorphotheca</taxon>
    </lineage>
</organism>
<dbReference type="RefSeq" id="XP_024722919.1">
    <property type="nucleotide sequence ID" value="XM_024863531.1"/>
</dbReference>
<dbReference type="GO" id="GO:0005634">
    <property type="term" value="C:nucleus"/>
    <property type="evidence" value="ECO:0007669"/>
    <property type="project" value="TreeGrafter"/>
</dbReference>
<reference evidence="3 4" key="1">
    <citation type="journal article" date="2018" name="New Phytol.">
        <title>Comparative genomics and transcriptomics depict ericoid mycorrhizal fungi as versatile saprotrophs and plant mutualists.</title>
        <authorList>
            <person name="Martino E."/>
            <person name="Morin E."/>
            <person name="Grelet G.A."/>
            <person name="Kuo A."/>
            <person name="Kohler A."/>
            <person name="Daghino S."/>
            <person name="Barry K.W."/>
            <person name="Cichocki N."/>
            <person name="Clum A."/>
            <person name="Dockter R.B."/>
            <person name="Hainaut M."/>
            <person name="Kuo R.C."/>
            <person name="LaButti K."/>
            <person name="Lindahl B.D."/>
            <person name="Lindquist E.A."/>
            <person name="Lipzen A."/>
            <person name="Khouja H.R."/>
            <person name="Magnuson J."/>
            <person name="Murat C."/>
            <person name="Ohm R.A."/>
            <person name="Singer S.W."/>
            <person name="Spatafora J.W."/>
            <person name="Wang M."/>
            <person name="Veneault-Fourrey C."/>
            <person name="Henrissat B."/>
            <person name="Grigoriev I.V."/>
            <person name="Martin F.M."/>
            <person name="Perotto S."/>
        </authorList>
    </citation>
    <scope>NUCLEOTIDE SEQUENCE [LARGE SCALE GENOMIC DNA]</scope>
    <source>
        <strain evidence="3 4">ATCC 22711</strain>
    </source>
</reference>
<dbReference type="GO" id="GO:0004843">
    <property type="term" value="F:cysteine-type deubiquitinase activity"/>
    <property type="evidence" value="ECO:0007669"/>
    <property type="project" value="InterPro"/>
</dbReference>
<evidence type="ECO:0000313" key="3">
    <source>
        <dbReference type="EMBL" id="PSS22873.1"/>
    </source>
</evidence>
<name>A0A2T3B7N3_AMORE</name>
<dbReference type="SUPFAM" id="SSF54001">
    <property type="entry name" value="Cysteine proteinases"/>
    <property type="match status" value="1"/>
</dbReference>
<dbReference type="OrthoDB" id="289038at2759"/>
<dbReference type="InterPro" id="IPR038765">
    <property type="entry name" value="Papain-like_cys_pep_sf"/>
</dbReference>
<dbReference type="Gene3D" id="3.90.70.10">
    <property type="entry name" value="Cysteine proteinases"/>
    <property type="match status" value="1"/>
</dbReference>
<keyword evidence="4" id="KW-1185">Reference proteome</keyword>
<feature type="compositionally biased region" description="Polar residues" evidence="1">
    <location>
        <begin position="20"/>
        <end position="30"/>
    </location>
</feature>
<dbReference type="Proteomes" id="UP000241818">
    <property type="component" value="Unassembled WGS sequence"/>
</dbReference>